<evidence type="ECO:0000313" key="3">
    <source>
        <dbReference type="Proteomes" id="UP000078113"/>
    </source>
</evidence>
<comment type="caution">
    <text evidence="2">The sequence shown here is derived from an EMBL/GenBank/DDBJ whole genome shotgun (WGS) entry which is preliminary data.</text>
</comment>
<gene>
    <name evidence="2" type="ORF">A4X09_0g7458</name>
</gene>
<evidence type="ECO:0000256" key="1">
    <source>
        <dbReference type="SAM" id="MobiDB-lite"/>
    </source>
</evidence>
<keyword evidence="3" id="KW-1185">Reference proteome</keyword>
<feature type="region of interest" description="Disordered" evidence="1">
    <location>
        <begin position="1"/>
        <end position="23"/>
    </location>
</feature>
<dbReference type="Proteomes" id="UP000078113">
    <property type="component" value="Unassembled WGS sequence"/>
</dbReference>
<dbReference type="EMBL" id="LWDG02000790">
    <property type="protein sequence ID" value="KAE8262454.1"/>
    <property type="molecule type" value="Genomic_DNA"/>
</dbReference>
<name>A0A8X7N338_9BASI</name>
<proteinExistence type="predicted"/>
<feature type="non-terminal residue" evidence="2">
    <location>
        <position position="1"/>
    </location>
</feature>
<reference evidence="2" key="2">
    <citation type="journal article" date="2019" name="IMA Fungus">
        <title>Genome sequencing and comparison of five Tilletia species to identify candidate genes for the detection of regulated species infecting wheat.</title>
        <authorList>
            <person name="Nguyen H.D.T."/>
            <person name="Sultana T."/>
            <person name="Kesanakurti P."/>
            <person name="Hambleton S."/>
        </authorList>
    </citation>
    <scope>NUCLEOTIDE SEQUENCE</scope>
    <source>
        <strain evidence="2">DAOMC 236422</strain>
    </source>
</reference>
<accession>A0A8X7N338</accession>
<evidence type="ECO:0000313" key="2">
    <source>
        <dbReference type="EMBL" id="KAE8262454.1"/>
    </source>
</evidence>
<reference evidence="2" key="1">
    <citation type="submission" date="2016-04" db="EMBL/GenBank/DDBJ databases">
        <authorList>
            <person name="Nguyen H.D."/>
            <person name="Samba Siva P."/>
            <person name="Cullis J."/>
            <person name="Levesque C.A."/>
            <person name="Hambleton S."/>
        </authorList>
    </citation>
    <scope>NUCLEOTIDE SEQUENCE</scope>
    <source>
        <strain evidence="2">DAOMC 236422</strain>
    </source>
</reference>
<organism evidence="2 3">
    <name type="scientific">Tilletia walkeri</name>
    <dbReference type="NCBI Taxonomy" id="117179"/>
    <lineage>
        <taxon>Eukaryota</taxon>
        <taxon>Fungi</taxon>
        <taxon>Dikarya</taxon>
        <taxon>Basidiomycota</taxon>
        <taxon>Ustilaginomycotina</taxon>
        <taxon>Exobasidiomycetes</taxon>
        <taxon>Tilletiales</taxon>
        <taxon>Tilletiaceae</taxon>
        <taxon>Tilletia</taxon>
    </lineage>
</organism>
<sequence length="23" mass="2487">MQREAGADLRSIGLQTSVPCPEQ</sequence>
<dbReference type="AlphaFoldDB" id="A0A8X7N338"/>
<feature type="compositionally biased region" description="Polar residues" evidence="1">
    <location>
        <begin position="13"/>
        <end position="23"/>
    </location>
</feature>
<protein>
    <submittedName>
        <fullName evidence="2">Uncharacterized protein</fullName>
    </submittedName>
</protein>